<keyword evidence="2" id="KW-1185">Reference proteome</keyword>
<evidence type="ECO:0000313" key="1">
    <source>
        <dbReference type="EMBL" id="SCE87608.1"/>
    </source>
</evidence>
<dbReference type="OrthoDB" id="4555377at2"/>
<proteinExistence type="predicted"/>
<dbReference type="Proteomes" id="UP000198797">
    <property type="component" value="Unassembled WGS sequence"/>
</dbReference>
<organism evidence="1 2">
    <name type="scientific">Micromonospora matsumotoense</name>
    <dbReference type="NCBI Taxonomy" id="121616"/>
    <lineage>
        <taxon>Bacteria</taxon>
        <taxon>Bacillati</taxon>
        <taxon>Actinomycetota</taxon>
        <taxon>Actinomycetes</taxon>
        <taxon>Micromonosporales</taxon>
        <taxon>Micromonosporaceae</taxon>
        <taxon>Micromonospora</taxon>
    </lineage>
</organism>
<dbReference type="EMBL" id="FMCU01000002">
    <property type="protein sequence ID" value="SCE87608.1"/>
    <property type="molecule type" value="Genomic_DNA"/>
</dbReference>
<evidence type="ECO:0000313" key="2">
    <source>
        <dbReference type="Proteomes" id="UP000198797"/>
    </source>
</evidence>
<reference evidence="2" key="1">
    <citation type="submission" date="2016-06" db="EMBL/GenBank/DDBJ databases">
        <authorList>
            <person name="Varghese N."/>
            <person name="Submissions Spin"/>
        </authorList>
    </citation>
    <scope>NUCLEOTIDE SEQUENCE [LARGE SCALE GENOMIC DNA]</scope>
    <source>
        <strain evidence="2">DSM 44100</strain>
    </source>
</reference>
<dbReference type="AlphaFoldDB" id="A0A1C4VUI1"/>
<gene>
    <name evidence="1" type="ORF">GA0070216_102623</name>
</gene>
<name>A0A1C4VUI1_9ACTN</name>
<dbReference type="STRING" id="121616.GA0070216_102623"/>
<accession>A0A1C4VUI1</accession>
<sequence length="127" mass="13269">MTDPIMLTAVTTLVTWGTTQLAQGSREAVGSLVTFLRERFRREPAARAAIEGAFEVPSPAATRLLAAVLADEASRDPGFAAEFHNRWARVEATLAASADGVVNSVSGDVSGPVVQARDIRGGISFGG</sequence>
<protein>
    <submittedName>
        <fullName evidence="1">Uncharacterized protein</fullName>
    </submittedName>
</protein>
<dbReference type="RefSeq" id="WP_141723013.1">
    <property type="nucleotide sequence ID" value="NZ_FMCU01000002.1"/>
</dbReference>